<dbReference type="InterPro" id="IPR000504">
    <property type="entry name" value="RRM_dom"/>
</dbReference>
<name>A0A9P8AHW1_9ASCO</name>
<dbReference type="SMART" id="SM00360">
    <property type="entry name" value="RRM"/>
    <property type="match status" value="2"/>
</dbReference>
<feature type="compositionally biased region" description="Basic and acidic residues" evidence="3">
    <location>
        <begin position="345"/>
        <end position="363"/>
    </location>
</feature>
<feature type="compositionally biased region" description="Basic residues" evidence="3">
    <location>
        <begin position="10"/>
        <end position="21"/>
    </location>
</feature>
<organism evidence="5 6">
    <name type="scientific">Scheffersomyces spartinae</name>
    <dbReference type="NCBI Taxonomy" id="45513"/>
    <lineage>
        <taxon>Eukaryota</taxon>
        <taxon>Fungi</taxon>
        <taxon>Dikarya</taxon>
        <taxon>Ascomycota</taxon>
        <taxon>Saccharomycotina</taxon>
        <taxon>Pichiomycetes</taxon>
        <taxon>Debaryomycetaceae</taxon>
        <taxon>Scheffersomyces</taxon>
    </lineage>
</organism>
<dbReference type="Proteomes" id="UP000790833">
    <property type="component" value="Unassembled WGS sequence"/>
</dbReference>
<dbReference type="RefSeq" id="XP_043048761.1">
    <property type="nucleotide sequence ID" value="XM_043191789.1"/>
</dbReference>
<dbReference type="PANTHER" id="PTHR23236:SF95">
    <property type="entry name" value="NUCLEOLAR PROTEIN 13"/>
    <property type="match status" value="1"/>
</dbReference>
<dbReference type="SUPFAM" id="SSF54928">
    <property type="entry name" value="RNA-binding domain, RBD"/>
    <property type="match status" value="2"/>
</dbReference>
<evidence type="ECO:0000259" key="4">
    <source>
        <dbReference type="PROSITE" id="PS50102"/>
    </source>
</evidence>
<feature type="region of interest" description="Disordered" evidence="3">
    <location>
        <begin position="395"/>
        <end position="414"/>
    </location>
</feature>
<evidence type="ECO:0000256" key="2">
    <source>
        <dbReference type="PROSITE-ProRule" id="PRU00176"/>
    </source>
</evidence>
<dbReference type="InterPro" id="IPR012677">
    <property type="entry name" value="Nucleotide-bd_a/b_plait_sf"/>
</dbReference>
<dbReference type="GeneID" id="66114349"/>
<dbReference type="Pfam" id="PF00076">
    <property type="entry name" value="RRM_1"/>
    <property type="match status" value="1"/>
</dbReference>
<evidence type="ECO:0000256" key="3">
    <source>
        <dbReference type="SAM" id="MobiDB-lite"/>
    </source>
</evidence>
<feature type="region of interest" description="Disordered" evidence="3">
    <location>
        <begin position="1"/>
        <end position="119"/>
    </location>
</feature>
<dbReference type="GO" id="GO:0005730">
    <property type="term" value="C:nucleolus"/>
    <property type="evidence" value="ECO:0007669"/>
    <property type="project" value="TreeGrafter"/>
</dbReference>
<dbReference type="Gene3D" id="3.30.70.330">
    <property type="match status" value="2"/>
</dbReference>
<dbReference type="GO" id="GO:0003723">
    <property type="term" value="F:RNA binding"/>
    <property type="evidence" value="ECO:0007669"/>
    <property type="project" value="UniProtKB-UniRule"/>
</dbReference>
<feature type="domain" description="RRM" evidence="4">
    <location>
        <begin position="122"/>
        <end position="210"/>
    </location>
</feature>
<keyword evidence="1 2" id="KW-0694">RNA-binding</keyword>
<dbReference type="InterPro" id="IPR034226">
    <property type="entry name" value="Nop13/Rnp24_RRM2"/>
</dbReference>
<dbReference type="OrthoDB" id="1875751at2759"/>
<evidence type="ECO:0000256" key="1">
    <source>
        <dbReference type="ARBA" id="ARBA00022884"/>
    </source>
</evidence>
<feature type="compositionally biased region" description="Basic and acidic residues" evidence="3">
    <location>
        <begin position="56"/>
        <end position="66"/>
    </location>
</feature>
<gene>
    <name evidence="5" type="ORF">KQ657_000975</name>
</gene>
<dbReference type="EMBL" id="JAHMUF010000013">
    <property type="protein sequence ID" value="KAG7193213.1"/>
    <property type="molecule type" value="Genomic_DNA"/>
</dbReference>
<feature type="region of interest" description="Disordered" evidence="3">
    <location>
        <begin position="209"/>
        <end position="234"/>
    </location>
</feature>
<dbReference type="AlphaFoldDB" id="A0A9P8AHW1"/>
<dbReference type="CDD" id="cd12397">
    <property type="entry name" value="RRM2_Nop13p_fungi"/>
    <property type="match status" value="1"/>
</dbReference>
<keyword evidence="6" id="KW-1185">Reference proteome</keyword>
<dbReference type="InterPro" id="IPR035979">
    <property type="entry name" value="RBD_domain_sf"/>
</dbReference>
<feature type="region of interest" description="Disordered" evidence="3">
    <location>
        <begin position="311"/>
        <end position="386"/>
    </location>
</feature>
<reference evidence="5" key="1">
    <citation type="submission" date="2021-03" db="EMBL/GenBank/DDBJ databases">
        <authorList>
            <person name="Palmer J.M."/>
        </authorList>
    </citation>
    <scope>NUCLEOTIDE SEQUENCE</scope>
    <source>
        <strain evidence="5">ARV_011</strain>
    </source>
</reference>
<dbReference type="PROSITE" id="PS50102">
    <property type="entry name" value="RRM"/>
    <property type="match status" value="2"/>
</dbReference>
<dbReference type="PANTHER" id="PTHR23236">
    <property type="entry name" value="EUKARYOTIC TRANSLATION INITIATION FACTOR 4B/4H"/>
    <property type="match status" value="1"/>
</dbReference>
<evidence type="ECO:0000313" key="5">
    <source>
        <dbReference type="EMBL" id="KAG7193213.1"/>
    </source>
</evidence>
<feature type="domain" description="RRM" evidence="4">
    <location>
        <begin position="237"/>
        <end position="315"/>
    </location>
</feature>
<sequence length="414" mass="46361">MGEKESKKEKRERKKLKKETKKSKEEEEIEEQVEATEVTEATDFAEDDLDTTSDNQESHHKTKFEEITVELTAGTPLSKKQQRLLKKGKIDLEKLSKKHPAPKPLTEDGKEESESAPKRSPYGVWIGNLSYDTTKEDLERFITLKTSDFKDELVPVELSDISRVNLPKKNGKSKGFAYIDLPSVLHVQSVVKLSEEQLNGRKVLIKDSTSFEGRPETATGTPTTDAGKPLSKNPPSRILFVGNLSFDTTSDLLEEHFRHCGEIVKIRMATFEDSGKCKGFAFVDFKDVNGPTTALKSKLAKKLINRPLRLEYGEDRSKRTPNRPKVNDDEGNGDSSGSRDGGGFRAKERPSVTDNSHSQEDFTRPTPKPMIKKRKFEGYSNDSDKRVKSSIALATAQRASAAIVPSQGKKIKFD</sequence>
<comment type="caution">
    <text evidence="5">The sequence shown here is derived from an EMBL/GenBank/DDBJ whole genome shotgun (WGS) entry which is preliminary data.</text>
</comment>
<feature type="compositionally biased region" description="Basic and acidic residues" evidence="3">
    <location>
        <begin position="105"/>
        <end position="117"/>
    </location>
</feature>
<proteinExistence type="predicted"/>
<evidence type="ECO:0000313" key="6">
    <source>
        <dbReference type="Proteomes" id="UP000790833"/>
    </source>
</evidence>
<accession>A0A9P8AHW1</accession>
<protein>
    <recommendedName>
        <fullName evidence="4">RRM domain-containing protein</fullName>
    </recommendedName>
</protein>